<evidence type="ECO:0000313" key="3">
    <source>
        <dbReference type="Proteomes" id="UP000199595"/>
    </source>
</evidence>
<dbReference type="RefSeq" id="WP_090126000.1">
    <property type="nucleotide sequence ID" value="NZ_FNNJ01000013.1"/>
</dbReference>
<feature type="transmembrane region" description="Helical" evidence="1">
    <location>
        <begin position="118"/>
        <end position="141"/>
    </location>
</feature>
<dbReference type="EMBL" id="FNNJ01000013">
    <property type="protein sequence ID" value="SDX97431.1"/>
    <property type="molecule type" value="Genomic_DNA"/>
</dbReference>
<evidence type="ECO:0008006" key="4">
    <source>
        <dbReference type="Google" id="ProtNLM"/>
    </source>
</evidence>
<evidence type="ECO:0000256" key="1">
    <source>
        <dbReference type="SAM" id="Phobius"/>
    </source>
</evidence>
<keyword evidence="1" id="KW-0472">Membrane</keyword>
<dbReference type="AlphaFoldDB" id="A0A1H3G2G3"/>
<reference evidence="2 3" key="1">
    <citation type="submission" date="2016-10" db="EMBL/GenBank/DDBJ databases">
        <authorList>
            <person name="de Groot N.N."/>
        </authorList>
    </citation>
    <scope>NUCLEOTIDE SEQUENCE [LARGE SCALE GENOMIC DNA]</scope>
    <source>
        <strain evidence="2 3">DSM 24956</strain>
    </source>
</reference>
<accession>A0A1H3G2G3</accession>
<dbReference type="OrthoDB" id="329514at2"/>
<keyword evidence="1" id="KW-0812">Transmembrane</keyword>
<dbReference type="STRING" id="762486.SAMN05444411_11324"/>
<dbReference type="Proteomes" id="UP000199595">
    <property type="component" value="Unassembled WGS sequence"/>
</dbReference>
<feature type="transmembrane region" description="Helical" evidence="1">
    <location>
        <begin position="6"/>
        <end position="29"/>
    </location>
</feature>
<keyword evidence="1" id="KW-1133">Transmembrane helix</keyword>
<evidence type="ECO:0000313" key="2">
    <source>
        <dbReference type="EMBL" id="SDX97431.1"/>
    </source>
</evidence>
<name>A0A1H3G2G3_9FLAO</name>
<feature type="transmembrane region" description="Helical" evidence="1">
    <location>
        <begin position="87"/>
        <end position="106"/>
    </location>
</feature>
<keyword evidence="3" id="KW-1185">Reference proteome</keyword>
<organism evidence="2 3">
    <name type="scientific">Lutibacter oricola</name>
    <dbReference type="NCBI Taxonomy" id="762486"/>
    <lineage>
        <taxon>Bacteria</taxon>
        <taxon>Pseudomonadati</taxon>
        <taxon>Bacteroidota</taxon>
        <taxon>Flavobacteriia</taxon>
        <taxon>Flavobacteriales</taxon>
        <taxon>Flavobacteriaceae</taxon>
        <taxon>Lutibacter</taxon>
    </lineage>
</organism>
<proteinExistence type="predicted"/>
<protein>
    <recommendedName>
        <fullName evidence="4">50S ribosomal protein L27</fullName>
    </recommendedName>
</protein>
<gene>
    <name evidence="2" type="ORF">SAMN05444411_11324</name>
</gene>
<sequence>MTKMIHSYWAYITLIVLIAAVVNAIIGVTSKKEFTAKDLRISLFALIASHIQLLIGFVAYYFSSFYTAMKDVGMGEVMKNSALRKPLVEHPLMIIIAIALITIGFSKHKKKENSISKFKTIAIFYTIALILILAVIPWNLWF</sequence>
<feature type="transmembrane region" description="Helical" evidence="1">
    <location>
        <begin position="41"/>
        <end position="62"/>
    </location>
</feature>